<evidence type="ECO:0000313" key="2">
    <source>
        <dbReference type="Proteomes" id="UP000499080"/>
    </source>
</evidence>
<comment type="caution">
    <text evidence="1">The sequence shown here is derived from an EMBL/GenBank/DDBJ whole genome shotgun (WGS) entry which is preliminary data.</text>
</comment>
<dbReference type="EMBL" id="BGPR01007766">
    <property type="protein sequence ID" value="GBN29382.1"/>
    <property type="molecule type" value="Genomic_DNA"/>
</dbReference>
<proteinExistence type="predicted"/>
<dbReference type="Proteomes" id="UP000499080">
    <property type="component" value="Unassembled WGS sequence"/>
</dbReference>
<dbReference type="OrthoDB" id="6436089at2759"/>
<dbReference type="AlphaFoldDB" id="A0A4Y2MS09"/>
<name>A0A4Y2MS09_ARAVE</name>
<protein>
    <submittedName>
        <fullName evidence="1">Uncharacterized protein</fullName>
    </submittedName>
</protein>
<organism evidence="1 2">
    <name type="scientific">Araneus ventricosus</name>
    <name type="common">Orbweaver spider</name>
    <name type="synonym">Epeira ventricosa</name>
    <dbReference type="NCBI Taxonomy" id="182803"/>
    <lineage>
        <taxon>Eukaryota</taxon>
        <taxon>Metazoa</taxon>
        <taxon>Ecdysozoa</taxon>
        <taxon>Arthropoda</taxon>
        <taxon>Chelicerata</taxon>
        <taxon>Arachnida</taxon>
        <taxon>Araneae</taxon>
        <taxon>Araneomorphae</taxon>
        <taxon>Entelegynae</taxon>
        <taxon>Araneoidea</taxon>
        <taxon>Araneidae</taxon>
        <taxon>Araneus</taxon>
    </lineage>
</organism>
<sequence>MNTGCLDKLKEMVEAEFQANFEAQREELRKHAKQQIFKIQEENRKTYNLRRREPKSYRVGDLVAIKRTQFGPNLKLKPNVVWRTSRIQEGRDCGARLTAAHVIPAAPLADLRRTGQLTI</sequence>
<keyword evidence="2" id="KW-1185">Reference proteome</keyword>
<gene>
    <name evidence="1" type="ORF">AVEN_78157_1</name>
</gene>
<reference evidence="1 2" key="1">
    <citation type="journal article" date="2019" name="Sci. Rep.">
        <title>Orb-weaving spider Araneus ventricosus genome elucidates the spidroin gene catalogue.</title>
        <authorList>
            <person name="Kono N."/>
            <person name="Nakamura H."/>
            <person name="Ohtoshi R."/>
            <person name="Moran D.A.P."/>
            <person name="Shinohara A."/>
            <person name="Yoshida Y."/>
            <person name="Fujiwara M."/>
            <person name="Mori M."/>
            <person name="Tomita M."/>
            <person name="Arakawa K."/>
        </authorList>
    </citation>
    <scope>NUCLEOTIDE SEQUENCE [LARGE SCALE GENOMIC DNA]</scope>
</reference>
<evidence type="ECO:0000313" key="1">
    <source>
        <dbReference type="EMBL" id="GBN29382.1"/>
    </source>
</evidence>
<accession>A0A4Y2MS09</accession>